<organism evidence="1 2">
    <name type="scientific">Panagrolaimus sp. PS1159</name>
    <dbReference type="NCBI Taxonomy" id="55785"/>
    <lineage>
        <taxon>Eukaryota</taxon>
        <taxon>Metazoa</taxon>
        <taxon>Ecdysozoa</taxon>
        <taxon>Nematoda</taxon>
        <taxon>Chromadorea</taxon>
        <taxon>Rhabditida</taxon>
        <taxon>Tylenchina</taxon>
        <taxon>Panagrolaimomorpha</taxon>
        <taxon>Panagrolaimoidea</taxon>
        <taxon>Panagrolaimidae</taxon>
        <taxon>Panagrolaimus</taxon>
    </lineage>
</organism>
<evidence type="ECO:0000313" key="2">
    <source>
        <dbReference type="WBParaSite" id="PS1159_v2.g8247.t1"/>
    </source>
</evidence>
<evidence type="ECO:0000313" key="1">
    <source>
        <dbReference type="Proteomes" id="UP000887580"/>
    </source>
</evidence>
<reference evidence="2" key="1">
    <citation type="submission" date="2022-11" db="UniProtKB">
        <authorList>
            <consortium name="WormBaseParasite"/>
        </authorList>
    </citation>
    <scope>IDENTIFICATION</scope>
</reference>
<accession>A0AC35GSK5</accession>
<dbReference type="Proteomes" id="UP000887580">
    <property type="component" value="Unplaced"/>
</dbReference>
<proteinExistence type="predicted"/>
<name>A0AC35GSK5_9BILA</name>
<dbReference type="WBParaSite" id="PS1159_v2.g8247.t1">
    <property type="protein sequence ID" value="PS1159_v2.g8247.t1"/>
    <property type="gene ID" value="PS1159_v2.g8247"/>
</dbReference>
<sequence length="99" mass="10423">MFECPNAPCFIPGPLGDVAINSLSVTAPCCQYSATCTNPLSTMQFNNNADRAQTGPGFPGPETLPSGTVDAMCRRGAPKYVHNSPMFGPSTTIGRIRCP</sequence>
<protein>
    <submittedName>
        <fullName evidence="2">Uncharacterized protein</fullName>
    </submittedName>
</protein>